<evidence type="ECO:0000313" key="3">
    <source>
        <dbReference type="Proteomes" id="UP000018208"/>
    </source>
</evidence>
<dbReference type="EMBL" id="KI546101">
    <property type="protein sequence ID" value="EST45102.1"/>
    <property type="molecule type" value="Genomic_DNA"/>
</dbReference>
<dbReference type="EMBL" id="AUWU02000005">
    <property type="protein sequence ID" value="KAH0573434.1"/>
    <property type="molecule type" value="Genomic_DNA"/>
</dbReference>
<name>V6LKK3_9EUKA</name>
<organism evidence="1">
    <name type="scientific">Spironucleus salmonicida</name>
    <dbReference type="NCBI Taxonomy" id="348837"/>
    <lineage>
        <taxon>Eukaryota</taxon>
        <taxon>Metamonada</taxon>
        <taxon>Diplomonadida</taxon>
        <taxon>Hexamitidae</taxon>
        <taxon>Hexamitinae</taxon>
        <taxon>Spironucleus</taxon>
    </lineage>
</organism>
<evidence type="ECO:0000313" key="1">
    <source>
        <dbReference type="EMBL" id="EST45102.1"/>
    </source>
</evidence>
<accession>V6LKK3</accession>
<proteinExistence type="predicted"/>
<evidence type="ECO:0000313" key="2">
    <source>
        <dbReference type="EMBL" id="KAH0573434.1"/>
    </source>
</evidence>
<dbReference type="Proteomes" id="UP000018208">
    <property type="component" value="Unassembled WGS sequence"/>
</dbReference>
<dbReference type="AlphaFoldDB" id="V6LKK3"/>
<keyword evidence="3" id="KW-1185">Reference proteome</keyword>
<dbReference type="VEuPathDB" id="GiardiaDB:SS50377_25554"/>
<gene>
    <name evidence="1" type="ORF">SS50377_15122</name>
    <name evidence="2" type="ORF">SS50377_25554</name>
</gene>
<protein>
    <submittedName>
        <fullName evidence="1">Uncharacterized protein</fullName>
    </submittedName>
</protein>
<reference evidence="2" key="2">
    <citation type="submission" date="2020-12" db="EMBL/GenBank/DDBJ databases">
        <title>New Spironucleus salmonicida genome in near-complete chromosomes.</title>
        <authorList>
            <person name="Xu F."/>
            <person name="Kurt Z."/>
            <person name="Jimenez-Gonzalez A."/>
            <person name="Astvaldsson A."/>
            <person name="Andersson J.O."/>
            <person name="Svard S.G."/>
        </authorList>
    </citation>
    <scope>NUCLEOTIDE SEQUENCE</scope>
    <source>
        <strain evidence="2">ATCC 50377</strain>
    </source>
</reference>
<reference evidence="1 2" key="1">
    <citation type="journal article" date="2014" name="PLoS Genet.">
        <title>The Genome of Spironucleus salmonicida Highlights a Fish Pathogen Adapted to Fluctuating Environments.</title>
        <authorList>
            <person name="Xu F."/>
            <person name="Jerlstrom-Hultqvist J."/>
            <person name="Einarsson E."/>
            <person name="Astvaldsson A."/>
            <person name="Svard S.G."/>
            <person name="Andersson J.O."/>
        </authorList>
    </citation>
    <scope>NUCLEOTIDE SEQUENCE</scope>
    <source>
        <strain evidence="2">ATCC 50377</strain>
    </source>
</reference>
<sequence length="448" mass="52097">MKISVSKFEGLKQSLNNEMCQILELTKQKYQILVPDDTIIKIFNLDFEVQLFTQTAVSLPQIGTSGSNIIKDLLILQLRTDKFILVLLKSNILLVYDSLFCIITYFAPDKIFSDKLTPISLSIDANSAQYQFSIFYSTVVFHFTYKAFEDSIYKRQNVVFNESSQVQMNGNILLVQNYGIQQSIQPIQQFISYDLQSLQDSLLQKCNKLVTLQQHLYRISTFSGLTKISPLYQYKTNFIEPTTQVLQGMDQFKQKLTSQLLVQQHNLQFIVNQVELDNYLSLNYVGKYLIENFNWQFQKSNIQTIPQSKKHSIFAKTKAFLQQKQDIDANSLVPSSFKYLYYHDQFENYNSVLIIDNEIFVYRLDQFALLSNYLFIGDSITLINSYIFKEQLIIYQENNGDIKKCVLTLPGLILQSNQSDIFQLKLNQSCQALFNVFDEYFVTCSLLE</sequence>